<comment type="similarity">
    <text evidence="8 9">Belongs to the TonB-dependent receptor family.</text>
</comment>
<keyword evidence="13" id="KW-1185">Reference proteome</keyword>
<evidence type="ECO:0000313" key="12">
    <source>
        <dbReference type="EMBL" id="SUB59499.1"/>
    </source>
</evidence>
<evidence type="ECO:0000256" key="4">
    <source>
        <dbReference type="ARBA" id="ARBA00022692"/>
    </source>
</evidence>
<dbReference type="SUPFAM" id="SSF56935">
    <property type="entry name" value="Porins"/>
    <property type="match status" value="1"/>
</dbReference>
<dbReference type="PANTHER" id="PTHR30069">
    <property type="entry name" value="TONB-DEPENDENT OUTER MEMBRANE RECEPTOR"/>
    <property type="match status" value="1"/>
</dbReference>
<dbReference type="Gene3D" id="2.40.170.20">
    <property type="entry name" value="TonB-dependent receptor, beta-barrel domain"/>
    <property type="match status" value="1"/>
</dbReference>
<evidence type="ECO:0000256" key="6">
    <source>
        <dbReference type="ARBA" id="ARBA00023136"/>
    </source>
</evidence>
<reference evidence="12 13" key="1">
    <citation type="submission" date="2018-06" db="EMBL/GenBank/DDBJ databases">
        <authorList>
            <consortium name="Pathogen Informatics"/>
            <person name="Doyle S."/>
        </authorList>
    </citation>
    <scope>NUCLEOTIDE SEQUENCE [LARGE SCALE GENOMIC DNA]</scope>
    <source>
        <strain evidence="12 13">NCTC12872</strain>
    </source>
</reference>
<dbReference type="Proteomes" id="UP000255417">
    <property type="component" value="Unassembled WGS sequence"/>
</dbReference>
<organism evidence="12 13">
    <name type="scientific">Phocoenobacter uteri</name>
    <dbReference type="NCBI Taxonomy" id="146806"/>
    <lineage>
        <taxon>Bacteria</taxon>
        <taxon>Pseudomonadati</taxon>
        <taxon>Pseudomonadota</taxon>
        <taxon>Gammaproteobacteria</taxon>
        <taxon>Pasteurellales</taxon>
        <taxon>Pasteurellaceae</taxon>
        <taxon>Phocoenobacter</taxon>
    </lineage>
</organism>
<evidence type="ECO:0000256" key="2">
    <source>
        <dbReference type="ARBA" id="ARBA00022448"/>
    </source>
</evidence>
<dbReference type="Pfam" id="PF00593">
    <property type="entry name" value="TonB_dep_Rec_b-barrel"/>
    <property type="match status" value="1"/>
</dbReference>
<keyword evidence="3 8" id="KW-1134">Transmembrane beta strand</keyword>
<feature type="domain" description="TonB-dependent receptor plug" evidence="11">
    <location>
        <begin position="16"/>
        <end position="120"/>
    </location>
</feature>
<evidence type="ECO:0000256" key="8">
    <source>
        <dbReference type="PROSITE-ProRule" id="PRU01360"/>
    </source>
</evidence>
<feature type="domain" description="TonB-dependent receptor-like beta-barrel" evidence="10">
    <location>
        <begin position="143"/>
        <end position="645"/>
    </location>
</feature>
<dbReference type="InterPro" id="IPR037066">
    <property type="entry name" value="Plug_dom_sf"/>
</dbReference>
<keyword evidence="12" id="KW-0675">Receptor</keyword>
<protein>
    <submittedName>
        <fullName evidence="12">Colicin I receptor</fullName>
    </submittedName>
</protein>
<gene>
    <name evidence="12" type="primary">cirA</name>
    <name evidence="12" type="ORF">NCTC12872_01484</name>
</gene>
<dbReference type="InterPro" id="IPR000531">
    <property type="entry name" value="Beta-barrel_TonB"/>
</dbReference>
<dbReference type="InterPro" id="IPR039426">
    <property type="entry name" value="TonB-dep_rcpt-like"/>
</dbReference>
<evidence type="ECO:0000313" key="13">
    <source>
        <dbReference type="Proteomes" id="UP000255417"/>
    </source>
</evidence>
<dbReference type="InterPro" id="IPR012910">
    <property type="entry name" value="Plug_dom"/>
</dbReference>
<evidence type="ECO:0000256" key="1">
    <source>
        <dbReference type="ARBA" id="ARBA00004571"/>
    </source>
</evidence>
<dbReference type="GO" id="GO:0015344">
    <property type="term" value="F:siderophore uptake transmembrane transporter activity"/>
    <property type="evidence" value="ECO:0007669"/>
    <property type="project" value="TreeGrafter"/>
</dbReference>
<dbReference type="InterPro" id="IPR036942">
    <property type="entry name" value="Beta-barrel_TonB_sf"/>
</dbReference>
<keyword evidence="2 8" id="KW-0813">Transport</keyword>
<evidence type="ECO:0000256" key="9">
    <source>
        <dbReference type="RuleBase" id="RU003357"/>
    </source>
</evidence>
<dbReference type="Pfam" id="PF07715">
    <property type="entry name" value="Plug"/>
    <property type="match status" value="1"/>
</dbReference>
<dbReference type="PANTHER" id="PTHR30069:SF27">
    <property type="entry name" value="BLL4766 PROTEIN"/>
    <property type="match status" value="1"/>
</dbReference>
<dbReference type="GO" id="GO:0044718">
    <property type="term" value="P:siderophore transmembrane transport"/>
    <property type="evidence" value="ECO:0007669"/>
    <property type="project" value="TreeGrafter"/>
</dbReference>
<dbReference type="EMBL" id="UGTA01000001">
    <property type="protein sequence ID" value="SUB59499.1"/>
    <property type="molecule type" value="Genomic_DNA"/>
</dbReference>
<comment type="subcellular location">
    <subcellularLocation>
        <location evidence="1 8">Cell outer membrane</location>
        <topology evidence="1 8">Multi-pass membrane protein</topology>
    </subcellularLocation>
</comment>
<keyword evidence="4 8" id="KW-0812">Transmembrane</keyword>
<dbReference type="Gene3D" id="2.170.130.10">
    <property type="entry name" value="TonB-dependent receptor, plug domain"/>
    <property type="match status" value="1"/>
</dbReference>
<evidence type="ECO:0000256" key="3">
    <source>
        <dbReference type="ARBA" id="ARBA00022452"/>
    </source>
</evidence>
<evidence type="ECO:0000259" key="11">
    <source>
        <dbReference type="Pfam" id="PF07715"/>
    </source>
</evidence>
<dbReference type="GO" id="GO:0009279">
    <property type="term" value="C:cell outer membrane"/>
    <property type="evidence" value="ECO:0007669"/>
    <property type="project" value="UniProtKB-SubCell"/>
</dbReference>
<dbReference type="RefSeq" id="WP_218563623.1">
    <property type="nucleotide sequence ID" value="NZ_LWIF01000001.1"/>
</dbReference>
<evidence type="ECO:0000256" key="7">
    <source>
        <dbReference type="ARBA" id="ARBA00023237"/>
    </source>
</evidence>
<keyword evidence="7 8" id="KW-0998">Cell outer membrane</keyword>
<accession>A0A379CBH9</accession>
<evidence type="ECO:0000256" key="5">
    <source>
        <dbReference type="ARBA" id="ARBA00023077"/>
    </source>
</evidence>
<name>A0A379CBH9_9PAST</name>
<dbReference type="PROSITE" id="PS52016">
    <property type="entry name" value="TONB_DEPENDENT_REC_3"/>
    <property type="match status" value="1"/>
</dbReference>
<sequence>MIVTAGYADVYKVSPTKNVIVIEAKDIQGKGYQNIEEVLDDIPSINVGKTGFGDIDIRGQGEDSASNNLQVMLDGAPITNLVNHPMQTNYNVVPVDNIEKIEIIPGGGSILYGGGSAGGIINITTNLKNIHNIKKNIKVSIGTNNRDISGHFGYRFNDKLSTQFSYTRLEKDLYFKDTYRHSDYITAGLNYKFNDNHNVSLRYGGLFEKGQFIKQLKYETLKNIGKNYVPENKKITVGLDNNNHKIEKMVSGYMNADRDIHSVNATYTGYFKNVKYNVDTFYSKGFFTNTYDDLVMDHKTLGMKHKLDISYGKNSHFADSSILFGVDLFKQSAKLAYNDYRTLSWKDKTYVIRPLSFEYDKTTLGLYVLNNLHYKQIDFSQGIRLDRTFWGFDKVAAKNEGSAVSQRNNLNTSLGLAYNYRDTGKVYMRYERSFTSPDGLQITDDFSKQDIMPTKGEDTIYDMFELGWRDEFDFITADITAFYTSTDNEMTRNYVMDPILGFGRKSINILKTTRKGIEVSLSEQFGNLTLEQSYAYLKGKREYNNRAKDFIKANSWIDWTNAGLKKVPKHKLVLKAKYDFNEQWSASAKYNYSGKYTNFTDDKELGGSRGLKPEEAFISSYSTVDVNLSYKNLKGLSVSAGINNLFNKKYFEYVGEKIYSVMPAEERSYYLDVKYSF</sequence>
<proteinExistence type="inferred from homology"/>
<dbReference type="AlphaFoldDB" id="A0A379CBH9"/>
<keyword evidence="6 8" id="KW-0472">Membrane</keyword>
<keyword evidence="5 9" id="KW-0798">TonB box</keyword>
<evidence type="ECO:0000259" key="10">
    <source>
        <dbReference type="Pfam" id="PF00593"/>
    </source>
</evidence>